<feature type="transmembrane region" description="Helical" evidence="1">
    <location>
        <begin position="21"/>
        <end position="38"/>
    </location>
</feature>
<protein>
    <submittedName>
        <fullName evidence="2">Uncharacterized protein</fullName>
    </submittedName>
</protein>
<sequence length="183" mass="20003">MSTTPQSARSEVLTPAPAMKVLFSLVAVFFCGGLLQNLPRILHGDLEWTLVWKIGFPILVIAALASVVGAVAAFTNKVWIDYDRNEIHQYVVLRDVAISLDEPTTVELGYTRQAVGSTVSGTWRVVVRQPGRTAMGVSTPWVRDIADVLRILQPALARNPRLAADEHTRAAIEDPGNLTPPPR</sequence>
<keyword evidence="3" id="KW-1185">Reference proteome</keyword>
<dbReference type="EMBL" id="JACGXA010000001">
    <property type="protein sequence ID" value="MBA8804213.1"/>
    <property type="molecule type" value="Genomic_DNA"/>
</dbReference>
<feature type="transmembrane region" description="Helical" evidence="1">
    <location>
        <begin position="50"/>
        <end position="74"/>
    </location>
</feature>
<evidence type="ECO:0000313" key="2">
    <source>
        <dbReference type="EMBL" id="MBA8804213.1"/>
    </source>
</evidence>
<accession>A0A7W3J0T7</accession>
<comment type="caution">
    <text evidence="2">The sequence shown here is derived from an EMBL/GenBank/DDBJ whole genome shotgun (WGS) entry which is preliminary data.</text>
</comment>
<keyword evidence="1" id="KW-1133">Transmembrane helix</keyword>
<gene>
    <name evidence="2" type="ORF">FB382_002504</name>
</gene>
<proteinExistence type="predicted"/>
<keyword evidence="1" id="KW-0812">Transmembrane</keyword>
<reference evidence="2 3" key="1">
    <citation type="submission" date="2020-07" db="EMBL/GenBank/DDBJ databases">
        <title>Sequencing the genomes of 1000 actinobacteria strains.</title>
        <authorList>
            <person name="Klenk H.-P."/>
        </authorList>
    </citation>
    <scope>NUCLEOTIDE SEQUENCE [LARGE SCALE GENOMIC DNA]</scope>
    <source>
        <strain evidence="2 3">DSM 21349</strain>
    </source>
</reference>
<dbReference type="Proteomes" id="UP000580910">
    <property type="component" value="Unassembled WGS sequence"/>
</dbReference>
<evidence type="ECO:0000313" key="3">
    <source>
        <dbReference type="Proteomes" id="UP000580910"/>
    </source>
</evidence>
<keyword evidence="1" id="KW-0472">Membrane</keyword>
<evidence type="ECO:0000256" key="1">
    <source>
        <dbReference type="SAM" id="Phobius"/>
    </source>
</evidence>
<dbReference type="RefSeq" id="WP_182539593.1">
    <property type="nucleotide sequence ID" value="NZ_JACGXA010000001.1"/>
</dbReference>
<name>A0A7W3J0T7_9ACTN</name>
<dbReference type="AlphaFoldDB" id="A0A7W3J0T7"/>
<organism evidence="2 3">
    <name type="scientific">Nocardioides ginsengisegetis</name>
    <dbReference type="NCBI Taxonomy" id="661491"/>
    <lineage>
        <taxon>Bacteria</taxon>
        <taxon>Bacillati</taxon>
        <taxon>Actinomycetota</taxon>
        <taxon>Actinomycetes</taxon>
        <taxon>Propionibacteriales</taxon>
        <taxon>Nocardioidaceae</taxon>
        <taxon>Nocardioides</taxon>
    </lineage>
</organism>